<dbReference type="SUPFAM" id="SSF55785">
    <property type="entry name" value="PYP-like sensor domain (PAS domain)"/>
    <property type="match status" value="3"/>
</dbReference>
<dbReference type="PROSITE" id="PS50112">
    <property type="entry name" value="PAS"/>
    <property type="match status" value="2"/>
</dbReference>
<dbReference type="Gene3D" id="3.30.565.10">
    <property type="entry name" value="Histidine kinase-like ATPase, C-terminal domain"/>
    <property type="match status" value="1"/>
</dbReference>
<evidence type="ECO:0000256" key="2">
    <source>
        <dbReference type="ARBA" id="ARBA00012438"/>
    </source>
</evidence>
<keyword evidence="11 18" id="KW-0418">Kinase</keyword>
<dbReference type="Proteomes" id="UP000019063">
    <property type="component" value="Unassembled WGS sequence"/>
</dbReference>
<dbReference type="Pfam" id="PF08447">
    <property type="entry name" value="PAS_3"/>
    <property type="match status" value="1"/>
</dbReference>
<dbReference type="SMART" id="SM00091">
    <property type="entry name" value="PAS"/>
    <property type="match status" value="3"/>
</dbReference>
<name>W4HG47_9RHOB</name>
<dbReference type="InterPro" id="IPR013655">
    <property type="entry name" value="PAS_fold_3"/>
</dbReference>
<organism evidence="18 19">
    <name type="scientific">Roseivivax marinus</name>
    <dbReference type="NCBI Taxonomy" id="1379903"/>
    <lineage>
        <taxon>Bacteria</taxon>
        <taxon>Pseudomonadati</taxon>
        <taxon>Pseudomonadota</taxon>
        <taxon>Alphaproteobacteria</taxon>
        <taxon>Rhodobacterales</taxon>
        <taxon>Roseobacteraceae</taxon>
        <taxon>Roseivivax</taxon>
    </lineage>
</organism>
<dbReference type="InterPro" id="IPR036890">
    <property type="entry name" value="HATPase_C_sf"/>
</dbReference>
<keyword evidence="14" id="KW-0843">Virulence</keyword>
<dbReference type="Gene3D" id="3.30.450.20">
    <property type="entry name" value="PAS domain"/>
    <property type="match status" value="3"/>
</dbReference>
<dbReference type="PANTHER" id="PTHR41523">
    <property type="entry name" value="TWO-COMPONENT SYSTEM SENSOR PROTEIN"/>
    <property type="match status" value="1"/>
</dbReference>
<keyword evidence="8" id="KW-0808">Transferase</keyword>
<keyword evidence="19" id="KW-1185">Reference proteome</keyword>
<dbReference type="CDD" id="cd00130">
    <property type="entry name" value="PAS"/>
    <property type="match status" value="2"/>
</dbReference>
<keyword evidence="7" id="KW-0288">FMN</keyword>
<evidence type="ECO:0000256" key="13">
    <source>
        <dbReference type="ARBA" id="ARBA00022991"/>
    </source>
</evidence>
<dbReference type="InterPro" id="IPR000700">
    <property type="entry name" value="PAS-assoc_C"/>
</dbReference>
<keyword evidence="4" id="KW-0597">Phosphoprotein</keyword>
<dbReference type="InterPro" id="IPR035965">
    <property type="entry name" value="PAS-like_dom_sf"/>
</dbReference>
<evidence type="ECO:0000256" key="10">
    <source>
        <dbReference type="ARBA" id="ARBA00022741"/>
    </source>
</evidence>
<dbReference type="InterPro" id="IPR013656">
    <property type="entry name" value="PAS_4"/>
</dbReference>
<dbReference type="eggNOG" id="COG3829">
    <property type="taxonomic scope" value="Bacteria"/>
</dbReference>
<keyword evidence="10" id="KW-0547">Nucleotide-binding</keyword>
<keyword evidence="3" id="KW-0600">Photoreceptor protein</keyword>
<feature type="domain" description="PAS" evidence="16">
    <location>
        <begin position="12"/>
        <end position="86"/>
    </location>
</feature>
<evidence type="ECO:0000313" key="19">
    <source>
        <dbReference type="Proteomes" id="UP000019063"/>
    </source>
</evidence>
<evidence type="ECO:0000259" key="16">
    <source>
        <dbReference type="PROSITE" id="PS50112"/>
    </source>
</evidence>
<evidence type="ECO:0000256" key="1">
    <source>
        <dbReference type="ARBA" id="ARBA00000085"/>
    </source>
</evidence>
<dbReference type="STRING" id="1379903.ATO8_19419"/>
<dbReference type="EC" id="2.7.13.3" evidence="2"/>
<dbReference type="Pfam" id="PF07536">
    <property type="entry name" value="HWE_HK"/>
    <property type="match status" value="1"/>
</dbReference>
<dbReference type="InterPro" id="IPR011102">
    <property type="entry name" value="Sig_transdc_His_kinase_HWE"/>
</dbReference>
<sequence>MHVESISGKEDAVSLLRDVLDNLIAFVGLIDMDGRLLEANEPALIVAGIDRSDVIGVPIWNTFWFKEDPEAGTQFKKAVARAAEGETARFDTRARTAGAGHIDIDVLMVPRKDDTGRIVSLIASATDITERKLAERRLRASHDAFLNMVTGSPFGILVVDGNLDLLVVSHGARETLADFGKLVGDNFGDILRKFWAPDIAEEVIGHFRNTLATGETFEQKSLVDRRGDTGETVAFDWQLERVDLPDGTHGVVSYFYDFSEREQIEAALLESERMFRATFENAAIGVAHVAPDGTWMRVNEKLCEIVGYTRAELNEMSFQEITHPDDLETDLGFLTRMLDGGTDEYALRKRYIRKTGETVWINLTVGCVRDEAGKVDYLISAIEDIDTQVATEGQRDILVQELHHRVKNILATIQSVASHTLRSSTDLPDFKDRFMGRLQAISKAHDSIFDTQVGSAVLDDVIRDQFDVYYPGGMERARIGGPKISLEAHVASALGVVVHELLTNAMKYGALSTEDGGIEVKWSYRAKGLDKRVSLSWRETDGPPVEPPTSKGFGSRLIEMMVNQTLGGTFDCEYLREGMSCKFDFVVTPHDQPKASPDR</sequence>
<dbReference type="Pfam" id="PF08448">
    <property type="entry name" value="PAS_4"/>
    <property type="match status" value="2"/>
</dbReference>
<dbReference type="RefSeq" id="WP_043847013.1">
    <property type="nucleotide sequence ID" value="NZ_AQQW01000019.1"/>
</dbReference>
<comment type="catalytic activity">
    <reaction evidence="1">
        <text>ATP + protein L-histidine = ADP + protein N-phospho-L-histidine.</text>
        <dbReference type="EC" id="2.7.13.3"/>
    </reaction>
</comment>
<dbReference type="AlphaFoldDB" id="W4HG47"/>
<dbReference type="eggNOG" id="COG3920">
    <property type="taxonomic scope" value="Bacteria"/>
</dbReference>
<dbReference type="InterPro" id="IPR001610">
    <property type="entry name" value="PAC"/>
</dbReference>
<dbReference type="PROSITE" id="PS50113">
    <property type="entry name" value="PAC"/>
    <property type="match status" value="2"/>
</dbReference>
<dbReference type="NCBIfam" id="TIGR00229">
    <property type="entry name" value="sensory_box"/>
    <property type="match status" value="2"/>
</dbReference>
<gene>
    <name evidence="18" type="ORF">ATO8_19419</name>
</gene>
<proteinExistence type="predicted"/>
<evidence type="ECO:0000313" key="18">
    <source>
        <dbReference type="EMBL" id="ETW10950.1"/>
    </source>
</evidence>
<comment type="caution">
    <text evidence="18">The sequence shown here is derived from an EMBL/GenBank/DDBJ whole genome shotgun (WGS) entry which is preliminary data.</text>
</comment>
<keyword evidence="12" id="KW-0067">ATP-binding</keyword>
<dbReference type="eggNOG" id="COG2202">
    <property type="taxonomic scope" value="Bacteria"/>
</dbReference>
<evidence type="ECO:0000256" key="15">
    <source>
        <dbReference type="ARBA" id="ARBA00023170"/>
    </source>
</evidence>
<dbReference type="GO" id="GO:0004673">
    <property type="term" value="F:protein histidine kinase activity"/>
    <property type="evidence" value="ECO:0007669"/>
    <property type="project" value="UniProtKB-EC"/>
</dbReference>
<evidence type="ECO:0000256" key="11">
    <source>
        <dbReference type="ARBA" id="ARBA00022777"/>
    </source>
</evidence>
<feature type="domain" description="PAC" evidence="17">
    <location>
        <begin position="345"/>
        <end position="397"/>
    </location>
</feature>
<evidence type="ECO:0000256" key="14">
    <source>
        <dbReference type="ARBA" id="ARBA00023026"/>
    </source>
</evidence>
<evidence type="ECO:0000256" key="6">
    <source>
        <dbReference type="ARBA" id="ARBA00022630"/>
    </source>
</evidence>
<dbReference type="GO" id="GO:0009881">
    <property type="term" value="F:photoreceptor activity"/>
    <property type="evidence" value="ECO:0007669"/>
    <property type="project" value="UniProtKB-KW"/>
</dbReference>
<protein>
    <recommendedName>
        <fullName evidence="2">histidine kinase</fullName>
        <ecNumber evidence="2">2.7.13.3</ecNumber>
    </recommendedName>
</protein>
<evidence type="ECO:0000256" key="12">
    <source>
        <dbReference type="ARBA" id="ARBA00022840"/>
    </source>
</evidence>
<keyword evidence="9" id="KW-0677">Repeat</keyword>
<evidence type="ECO:0000256" key="8">
    <source>
        <dbReference type="ARBA" id="ARBA00022679"/>
    </source>
</evidence>
<dbReference type="GO" id="GO:0005524">
    <property type="term" value="F:ATP binding"/>
    <property type="evidence" value="ECO:0007669"/>
    <property type="project" value="UniProtKB-KW"/>
</dbReference>
<dbReference type="SMART" id="SM00086">
    <property type="entry name" value="PAC"/>
    <property type="match status" value="2"/>
</dbReference>
<keyword evidence="6" id="KW-0285">Flavoprotein</keyword>
<dbReference type="SMART" id="SM00911">
    <property type="entry name" value="HWE_HK"/>
    <property type="match status" value="1"/>
</dbReference>
<reference evidence="18 19" key="1">
    <citation type="journal article" date="2014" name="Antonie Van Leeuwenhoek">
        <title>Roseivivax atlanticus sp. nov., isolated from surface seawater of the Atlantic Ocean.</title>
        <authorList>
            <person name="Li G."/>
            <person name="Lai Q."/>
            <person name="Liu X."/>
            <person name="Sun F."/>
            <person name="Shao Z."/>
        </authorList>
    </citation>
    <scope>NUCLEOTIDE SEQUENCE [LARGE SCALE GENOMIC DNA]</scope>
    <source>
        <strain evidence="18 19">22II-s10s</strain>
    </source>
</reference>
<dbReference type="EMBL" id="AQQW01000019">
    <property type="protein sequence ID" value="ETW10950.1"/>
    <property type="molecule type" value="Genomic_DNA"/>
</dbReference>
<keyword evidence="15" id="KW-0675">Receptor</keyword>
<evidence type="ECO:0000256" key="5">
    <source>
        <dbReference type="ARBA" id="ARBA00022606"/>
    </source>
</evidence>
<evidence type="ECO:0000256" key="3">
    <source>
        <dbReference type="ARBA" id="ARBA00022543"/>
    </source>
</evidence>
<feature type="domain" description="PAS" evidence="16">
    <location>
        <begin position="271"/>
        <end position="341"/>
    </location>
</feature>
<accession>W4HG47</accession>
<keyword evidence="13" id="KW-0157">Chromophore</keyword>
<evidence type="ECO:0000259" key="17">
    <source>
        <dbReference type="PROSITE" id="PS50113"/>
    </source>
</evidence>
<evidence type="ECO:0000256" key="7">
    <source>
        <dbReference type="ARBA" id="ARBA00022643"/>
    </source>
</evidence>
<keyword evidence="5" id="KW-0716">Sensory transduction</keyword>
<dbReference type="InterPro" id="IPR000014">
    <property type="entry name" value="PAS"/>
</dbReference>
<feature type="domain" description="PAC" evidence="17">
    <location>
        <begin position="88"/>
        <end position="140"/>
    </location>
</feature>
<evidence type="ECO:0000256" key="4">
    <source>
        <dbReference type="ARBA" id="ARBA00022553"/>
    </source>
</evidence>
<dbReference type="PANTHER" id="PTHR41523:SF7">
    <property type="entry name" value="HISTIDINE KINASE"/>
    <property type="match status" value="1"/>
</dbReference>
<evidence type="ECO:0000256" key="9">
    <source>
        <dbReference type="ARBA" id="ARBA00022737"/>
    </source>
</evidence>